<dbReference type="GeneID" id="69637603"/>
<gene>
    <name evidence="1" type="ORF">NCTC8105_01268</name>
</gene>
<sequence length="118" mass="13013">MKLITKNFRLNALANQFSTAIFDLIRQQSGGDWFIVNVDGQEIRVEVIGGVSGIRDLVDACFLAALKDIGPQWEGIAIKWLSQCVVDGELSERGIELWTSMRADMGDSVARRGGTFHA</sequence>
<name>A0A377P6K9_HAFAL</name>
<protein>
    <submittedName>
        <fullName evidence="1">Uncharacterized protein</fullName>
    </submittedName>
</protein>
<reference evidence="1 2" key="1">
    <citation type="submission" date="2018-06" db="EMBL/GenBank/DDBJ databases">
        <authorList>
            <consortium name="Pathogen Informatics"/>
            <person name="Doyle S."/>
        </authorList>
    </citation>
    <scope>NUCLEOTIDE SEQUENCE [LARGE SCALE GENOMIC DNA]</scope>
    <source>
        <strain evidence="1 2">NCTC8105</strain>
    </source>
</reference>
<dbReference type="AlphaFoldDB" id="A0A377P6K9"/>
<evidence type="ECO:0000313" key="1">
    <source>
        <dbReference type="EMBL" id="STQ79199.1"/>
    </source>
</evidence>
<dbReference type="EMBL" id="UGHP01000001">
    <property type="protein sequence ID" value="STQ79199.1"/>
    <property type="molecule type" value="Genomic_DNA"/>
</dbReference>
<accession>A0A377P6K9</accession>
<dbReference type="Proteomes" id="UP000254821">
    <property type="component" value="Unassembled WGS sequence"/>
</dbReference>
<proteinExistence type="predicted"/>
<dbReference type="RefSeq" id="WP_004092356.1">
    <property type="nucleotide sequence ID" value="NZ_CAUEKE010000005.1"/>
</dbReference>
<evidence type="ECO:0000313" key="2">
    <source>
        <dbReference type="Proteomes" id="UP000254821"/>
    </source>
</evidence>
<organism evidence="1 2">
    <name type="scientific">Hafnia alvei</name>
    <dbReference type="NCBI Taxonomy" id="569"/>
    <lineage>
        <taxon>Bacteria</taxon>
        <taxon>Pseudomonadati</taxon>
        <taxon>Pseudomonadota</taxon>
        <taxon>Gammaproteobacteria</taxon>
        <taxon>Enterobacterales</taxon>
        <taxon>Hafniaceae</taxon>
        <taxon>Hafnia</taxon>
    </lineage>
</organism>